<accession>A0AA37GCY5</accession>
<proteinExistence type="predicted"/>
<dbReference type="Proteomes" id="UP001055172">
    <property type="component" value="Unassembled WGS sequence"/>
</dbReference>
<protein>
    <submittedName>
        <fullName evidence="1">Uncharacterized protein</fullName>
    </submittedName>
</protein>
<dbReference type="AlphaFoldDB" id="A0AA37GCY5"/>
<reference evidence="1 2" key="1">
    <citation type="submission" date="2021-07" db="EMBL/GenBank/DDBJ databases">
        <title>Genome data of Colletotrichum spaethianum.</title>
        <authorList>
            <person name="Utami Y.D."/>
            <person name="Hiruma K."/>
        </authorList>
    </citation>
    <scope>NUCLEOTIDE SEQUENCE [LARGE SCALE GENOMIC DNA]</scope>
    <source>
        <strain evidence="1 2">MAFF 242679</strain>
    </source>
</reference>
<organism evidence="1 2">
    <name type="scientific">Colletotrichum liriopes</name>
    <dbReference type="NCBI Taxonomy" id="708192"/>
    <lineage>
        <taxon>Eukaryota</taxon>
        <taxon>Fungi</taxon>
        <taxon>Dikarya</taxon>
        <taxon>Ascomycota</taxon>
        <taxon>Pezizomycotina</taxon>
        <taxon>Sordariomycetes</taxon>
        <taxon>Hypocreomycetidae</taxon>
        <taxon>Glomerellales</taxon>
        <taxon>Glomerellaceae</taxon>
        <taxon>Colletotrichum</taxon>
        <taxon>Colletotrichum spaethianum species complex</taxon>
    </lineage>
</organism>
<name>A0AA37GCY5_9PEZI</name>
<evidence type="ECO:0000313" key="1">
    <source>
        <dbReference type="EMBL" id="GJC78382.1"/>
    </source>
</evidence>
<comment type="caution">
    <text evidence="1">The sequence shown here is derived from an EMBL/GenBank/DDBJ whole genome shotgun (WGS) entry which is preliminary data.</text>
</comment>
<keyword evidence="2" id="KW-1185">Reference proteome</keyword>
<dbReference type="EMBL" id="BPPX01000002">
    <property type="protein sequence ID" value="GJC78382.1"/>
    <property type="molecule type" value="Genomic_DNA"/>
</dbReference>
<evidence type="ECO:0000313" key="2">
    <source>
        <dbReference type="Proteomes" id="UP001055172"/>
    </source>
</evidence>
<gene>
    <name evidence="1" type="ORF">ColLi_01220</name>
</gene>
<sequence>MSPIMAQLYNDEVTKDADVIMAASGHQPKFSIVPDLVHAGTDPTVPPLPDLYQNVIAVDYPDSLVCTSYCVVNDDAMSYRELQSMTIV</sequence>